<feature type="region of interest" description="Disordered" evidence="1">
    <location>
        <begin position="172"/>
        <end position="281"/>
    </location>
</feature>
<dbReference type="EMBL" id="CAJFDH010000001">
    <property type="protein sequence ID" value="CAD5206948.1"/>
    <property type="molecule type" value="Genomic_DNA"/>
</dbReference>
<feature type="compositionally biased region" description="Basic and acidic residues" evidence="1">
    <location>
        <begin position="218"/>
        <end position="246"/>
    </location>
</feature>
<comment type="caution">
    <text evidence="2">The sequence shown here is derived from an EMBL/GenBank/DDBJ whole genome shotgun (WGS) entry which is preliminary data.</text>
</comment>
<sequence>MSLRKTLCCFVPAKKKSYSGHLYHKVDQNMLARSDEKKWQESKWRDDERNGERSDEKRHREGYSDEKRHREGYNDEQRHREQAKHYRGPHDDDKRHFERNDDYRRSSRSAKWHDEGNFHSQRSDGDRFERNNDKRSSRRSNSRPFVEREPQIISTSSEALLEIDDVGYAKILKPPKTPKVGLRSHGIDSDSTWKKEHGIEGTLKKDSRDNGTMSRGYGTKEDGKFRMNESTKDDSTLKRETLERSAQKPVDSTVISTQPREYRTKLPEAPELPQPRLKPNSDEDEMAMIARVKPYQASKDENPHSHYQFEDVTDDPKYQEKKLPDLEGALVEYCRIDHNKQKPQPQVLQSHTVVSARSQVDSFGGSPKARPQAAIWAADRKLMAHIIDVDVGQPCSNSAKCQCYGFRPHPWRTIGFFFQATATGIILEFHTFYDIQNEVFIPEI</sequence>
<keyword evidence="3" id="KW-1185">Reference proteome</keyword>
<gene>
    <name evidence="2" type="ORF">BOKJ2_LOCUS1632</name>
</gene>
<accession>A0A811JUK1</accession>
<organism evidence="2 3">
    <name type="scientific">Bursaphelenchus okinawaensis</name>
    <dbReference type="NCBI Taxonomy" id="465554"/>
    <lineage>
        <taxon>Eukaryota</taxon>
        <taxon>Metazoa</taxon>
        <taxon>Ecdysozoa</taxon>
        <taxon>Nematoda</taxon>
        <taxon>Chromadorea</taxon>
        <taxon>Rhabditida</taxon>
        <taxon>Tylenchina</taxon>
        <taxon>Tylenchomorpha</taxon>
        <taxon>Aphelenchoidea</taxon>
        <taxon>Aphelenchoididae</taxon>
        <taxon>Bursaphelenchus</taxon>
    </lineage>
</organism>
<name>A0A811JUK1_9BILA</name>
<dbReference type="AlphaFoldDB" id="A0A811JUK1"/>
<dbReference type="EMBL" id="CAJFCW020000001">
    <property type="protein sequence ID" value="CAG9083767.1"/>
    <property type="molecule type" value="Genomic_DNA"/>
</dbReference>
<protein>
    <submittedName>
        <fullName evidence="2">Uncharacterized protein</fullName>
    </submittedName>
</protein>
<reference evidence="2" key="1">
    <citation type="submission" date="2020-09" db="EMBL/GenBank/DDBJ databases">
        <authorList>
            <person name="Kikuchi T."/>
        </authorList>
    </citation>
    <scope>NUCLEOTIDE SEQUENCE</scope>
    <source>
        <strain evidence="2">SH1</strain>
    </source>
</reference>
<evidence type="ECO:0000313" key="2">
    <source>
        <dbReference type="EMBL" id="CAD5206948.1"/>
    </source>
</evidence>
<feature type="compositionally biased region" description="Basic and acidic residues" evidence="1">
    <location>
        <begin position="185"/>
        <end position="209"/>
    </location>
</feature>
<evidence type="ECO:0000256" key="1">
    <source>
        <dbReference type="SAM" id="MobiDB-lite"/>
    </source>
</evidence>
<dbReference type="OrthoDB" id="5848974at2759"/>
<evidence type="ECO:0000313" key="3">
    <source>
        <dbReference type="Proteomes" id="UP000614601"/>
    </source>
</evidence>
<feature type="region of interest" description="Disordered" evidence="1">
    <location>
        <begin position="34"/>
        <end position="151"/>
    </location>
</feature>
<proteinExistence type="predicted"/>
<feature type="compositionally biased region" description="Basic and acidic residues" evidence="1">
    <location>
        <begin position="34"/>
        <end position="135"/>
    </location>
</feature>
<dbReference type="Proteomes" id="UP000614601">
    <property type="component" value="Unassembled WGS sequence"/>
</dbReference>
<dbReference type="Proteomes" id="UP000783686">
    <property type="component" value="Unassembled WGS sequence"/>
</dbReference>
<feature type="region of interest" description="Disordered" evidence="1">
    <location>
        <begin position="298"/>
        <end position="317"/>
    </location>
</feature>